<dbReference type="Proteomes" id="UP001160142">
    <property type="component" value="Unassembled WGS sequence"/>
</dbReference>
<dbReference type="InterPro" id="IPR052704">
    <property type="entry name" value="ECF_Sigma-70_Domain"/>
</dbReference>
<dbReference type="PANTHER" id="PTHR30173:SF36">
    <property type="entry name" value="ECF RNA POLYMERASE SIGMA FACTOR SIGJ"/>
    <property type="match status" value="1"/>
</dbReference>
<dbReference type="InterPro" id="IPR013249">
    <property type="entry name" value="RNA_pol_sigma70_r4_t2"/>
</dbReference>
<dbReference type="InterPro" id="IPR013325">
    <property type="entry name" value="RNA_pol_sigma_r2"/>
</dbReference>
<evidence type="ECO:0000313" key="8">
    <source>
        <dbReference type="EMBL" id="MDH6181133.1"/>
    </source>
</evidence>
<keyword evidence="3" id="KW-0805">Transcription regulation</keyword>
<evidence type="ECO:0000256" key="2">
    <source>
        <dbReference type="ARBA" id="ARBA00011344"/>
    </source>
</evidence>
<organism evidence="8 9">
    <name type="scientific">Antiquaquibacter oligotrophicus</name>
    <dbReference type="NCBI Taxonomy" id="2880260"/>
    <lineage>
        <taxon>Bacteria</taxon>
        <taxon>Bacillati</taxon>
        <taxon>Actinomycetota</taxon>
        <taxon>Actinomycetes</taxon>
        <taxon>Micrococcales</taxon>
        <taxon>Microbacteriaceae</taxon>
        <taxon>Antiquaquibacter</taxon>
    </lineage>
</organism>
<keyword evidence="5" id="KW-0804">Transcription</keyword>
<protein>
    <submittedName>
        <fullName evidence="8">RNA polymerase sigma-70 factor (ECF subfamily)</fullName>
    </submittedName>
</protein>
<evidence type="ECO:0000256" key="3">
    <source>
        <dbReference type="ARBA" id="ARBA00023015"/>
    </source>
</evidence>
<evidence type="ECO:0000259" key="6">
    <source>
        <dbReference type="Pfam" id="PF04542"/>
    </source>
</evidence>
<dbReference type="SUPFAM" id="SSF88946">
    <property type="entry name" value="Sigma2 domain of RNA polymerase sigma factors"/>
    <property type="match status" value="1"/>
</dbReference>
<reference evidence="8 9" key="1">
    <citation type="submission" date="2023-04" db="EMBL/GenBank/DDBJ databases">
        <title>Genome Encyclopedia of Bacteria and Archaea VI: Functional Genomics of Type Strains.</title>
        <authorList>
            <person name="Whitman W."/>
        </authorList>
    </citation>
    <scope>NUCLEOTIDE SEQUENCE [LARGE SCALE GENOMIC DNA]</scope>
    <source>
        <strain evidence="8 9">SG_E_30_P1</strain>
    </source>
</reference>
<comment type="caution">
    <text evidence="8">The sequence shown here is derived from an EMBL/GenBank/DDBJ whole genome shotgun (WGS) entry which is preliminary data.</text>
</comment>
<dbReference type="NCBIfam" id="TIGR02937">
    <property type="entry name" value="sigma70-ECF"/>
    <property type="match status" value="1"/>
</dbReference>
<dbReference type="Pfam" id="PF08281">
    <property type="entry name" value="Sigma70_r4_2"/>
    <property type="match status" value="1"/>
</dbReference>
<gene>
    <name evidence="8" type="ORF">M2152_001315</name>
</gene>
<dbReference type="Gene3D" id="1.10.1740.10">
    <property type="match status" value="1"/>
</dbReference>
<dbReference type="Gene3D" id="3.10.450.50">
    <property type="match status" value="1"/>
</dbReference>
<dbReference type="RefSeq" id="WP_322133454.1">
    <property type="nucleotide sequence ID" value="NZ_CP085036.1"/>
</dbReference>
<dbReference type="SUPFAM" id="SSF88659">
    <property type="entry name" value="Sigma3 and sigma4 domains of RNA polymerase sigma factors"/>
    <property type="match status" value="1"/>
</dbReference>
<dbReference type="InterPro" id="IPR014303">
    <property type="entry name" value="RNA_pol_sigma-70_ECF"/>
</dbReference>
<dbReference type="NCBIfam" id="NF007214">
    <property type="entry name" value="PRK09636.1"/>
    <property type="match status" value="1"/>
</dbReference>
<keyword evidence="9" id="KW-1185">Reference proteome</keyword>
<evidence type="ECO:0000256" key="5">
    <source>
        <dbReference type="ARBA" id="ARBA00023163"/>
    </source>
</evidence>
<dbReference type="Pfam" id="PF04542">
    <property type="entry name" value="Sigma70_r2"/>
    <property type="match status" value="1"/>
</dbReference>
<feature type="domain" description="RNA polymerase sigma-70 region 2" evidence="6">
    <location>
        <begin position="13"/>
        <end position="75"/>
    </location>
</feature>
<evidence type="ECO:0000259" key="7">
    <source>
        <dbReference type="Pfam" id="PF08281"/>
    </source>
</evidence>
<dbReference type="PANTHER" id="PTHR30173">
    <property type="entry name" value="SIGMA 19 FACTOR"/>
    <property type="match status" value="1"/>
</dbReference>
<comment type="similarity">
    <text evidence="1">Belongs to the sigma-70 factor family. ECF subfamily.</text>
</comment>
<proteinExistence type="inferred from homology"/>
<keyword evidence="4" id="KW-0731">Sigma factor</keyword>
<dbReference type="NCBIfam" id="TIGR02957">
    <property type="entry name" value="SigX4"/>
    <property type="match status" value="1"/>
</dbReference>
<evidence type="ECO:0000256" key="1">
    <source>
        <dbReference type="ARBA" id="ARBA00010641"/>
    </source>
</evidence>
<dbReference type="InterPro" id="IPR036388">
    <property type="entry name" value="WH-like_DNA-bd_sf"/>
</dbReference>
<dbReference type="EMBL" id="JARXVQ010000001">
    <property type="protein sequence ID" value="MDH6181133.1"/>
    <property type="molecule type" value="Genomic_DNA"/>
</dbReference>
<evidence type="ECO:0000256" key="4">
    <source>
        <dbReference type="ARBA" id="ARBA00023082"/>
    </source>
</evidence>
<dbReference type="InterPro" id="IPR014284">
    <property type="entry name" value="RNA_pol_sigma-70_dom"/>
</dbReference>
<dbReference type="InterPro" id="IPR013324">
    <property type="entry name" value="RNA_pol_sigma_r3/r4-like"/>
</dbReference>
<evidence type="ECO:0000313" key="9">
    <source>
        <dbReference type="Proteomes" id="UP001160142"/>
    </source>
</evidence>
<dbReference type="SUPFAM" id="SSF54427">
    <property type="entry name" value="NTF2-like"/>
    <property type="match status" value="1"/>
</dbReference>
<name>A0ABT6KNV4_9MICO</name>
<dbReference type="Gene3D" id="1.10.10.10">
    <property type="entry name" value="Winged helix-like DNA-binding domain superfamily/Winged helix DNA-binding domain"/>
    <property type="match status" value="1"/>
</dbReference>
<feature type="domain" description="RNA polymerase sigma factor 70 region 4 type 2" evidence="7">
    <location>
        <begin position="108"/>
        <end position="160"/>
    </location>
</feature>
<comment type="subunit">
    <text evidence="2">Interacts transiently with the RNA polymerase catalytic core formed by RpoA, RpoB, RpoC and RpoZ (2 alpha, 1 beta, 1 beta' and 1 omega subunit) to form the RNA polymerase holoenzyme that can initiate transcription.</text>
</comment>
<sequence length="295" mass="32197">MTSTDVPDQLSVFEQNRARMFGIAYRMLGSVAEAEDIVQDAWIRWNRTSETIDNPGAFLATMVTRLTLTTLDSARVRRESYIGPWLPEPVDTSRDPLLGAERAEALSLAVLLLLERLTPAERAAYVLREAFDYPFRDIADVLETNESNARQLATRARKHIERERGVVVSGDERSRLLAAFLAAAQSGDVSQLEHTLAADVRSHSDGGGVVGAARNIVGGRDRVAALLVGVIEKFAHGIVMHPVIANGEPAVLGVRDGEPAALWTVDIADDGVSRIMIVLNPHKLEGFRELATQLA</sequence>
<dbReference type="InterPro" id="IPR032710">
    <property type="entry name" value="NTF2-like_dom_sf"/>
</dbReference>
<dbReference type="InterPro" id="IPR007627">
    <property type="entry name" value="RNA_pol_sigma70_r2"/>
</dbReference>
<accession>A0ABT6KNV4</accession>